<evidence type="ECO:0000256" key="1">
    <source>
        <dbReference type="SAM" id="Coils"/>
    </source>
</evidence>
<feature type="region of interest" description="Disordered" evidence="2">
    <location>
        <begin position="85"/>
        <end position="136"/>
    </location>
</feature>
<feature type="coiled-coil region" evidence="1">
    <location>
        <begin position="17"/>
        <end position="72"/>
    </location>
</feature>
<dbReference type="Proteomes" id="UP000012589">
    <property type="component" value="Unassembled WGS sequence"/>
</dbReference>
<sequence length="136" mass="14967">MAQTQTAPENQFPTETIGSLMAECEGLTQQINDEKDRLERFMLETGGASDASDRIQENIDSMNHLLTAAENRLQALFDAQEQEAFAPERPATDRPGAATERTSVKKNLADKKAEVAIRNSPEKGKGKKSPGMDMEK</sequence>
<dbReference type="AlphaFoldDB" id="N2AMZ0"/>
<gene>
    <name evidence="3" type="ORF">C823_02690</name>
</gene>
<proteinExistence type="predicted"/>
<dbReference type="STRING" id="1235802.C823_02690"/>
<evidence type="ECO:0000256" key="2">
    <source>
        <dbReference type="SAM" id="MobiDB-lite"/>
    </source>
</evidence>
<organism evidence="3 4">
    <name type="scientific">Eubacterium plexicaudatum ASF492</name>
    <dbReference type="NCBI Taxonomy" id="1235802"/>
    <lineage>
        <taxon>Bacteria</taxon>
        <taxon>Bacillati</taxon>
        <taxon>Bacillota</taxon>
        <taxon>Clostridia</taxon>
        <taxon>Eubacteriales</taxon>
        <taxon>Eubacteriaceae</taxon>
        <taxon>Eubacterium</taxon>
    </lineage>
</organism>
<evidence type="ECO:0000313" key="4">
    <source>
        <dbReference type="Proteomes" id="UP000012589"/>
    </source>
</evidence>
<dbReference type="HOGENOM" id="CLU_1872325_0_0_9"/>
<dbReference type="EMBL" id="AQFT01000086">
    <property type="protein sequence ID" value="EMZ25839.1"/>
    <property type="molecule type" value="Genomic_DNA"/>
</dbReference>
<evidence type="ECO:0000313" key="3">
    <source>
        <dbReference type="EMBL" id="EMZ25839.1"/>
    </source>
</evidence>
<feature type="compositionally biased region" description="Basic and acidic residues" evidence="2">
    <location>
        <begin position="107"/>
        <end position="124"/>
    </location>
</feature>
<reference evidence="3 4" key="1">
    <citation type="journal article" date="2014" name="Genome Announc.">
        <title>Draft genome sequences of the altered schaedler flora, a defined bacterial community from gnotobiotic mice.</title>
        <authorList>
            <person name="Wannemuehler M.J."/>
            <person name="Overstreet A.M."/>
            <person name="Ward D.V."/>
            <person name="Phillips G.J."/>
        </authorList>
    </citation>
    <scope>NUCLEOTIDE SEQUENCE [LARGE SCALE GENOMIC DNA]</scope>
    <source>
        <strain evidence="3 4">ASF492</strain>
    </source>
</reference>
<keyword evidence="4" id="KW-1185">Reference proteome</keyword>
<dbReference type="PATRIC" id="fig|1235802.3.peg.2841"/>
<comment type="caution">
    <text evidence="3">The sequence shown here is derived from an EMBL/GenBank/DDBJ whole genome shotgun (WGS) entry which is preliminary data.</text>
</comment>
<protein>
    <submittedName>
        <fullName evidence="3">Uncharacterized protein</fullName>
    </submittedName>
</protein>
<keyword evidence="1" id="KW-0175">Coiled coil</keyword>
<name>N2AMZ0_9FIRM</name>
<dbReference type="OrthoDB" id="2082022at2"/>
<accession>N2AMZ0</accession>